<evidence type="ECO:0000256" key="1">
    <source>
        <dbReference type="SAM" id="SignalP"/>
    </source>
</evidence>
<proteinExistence type="predicted"/>
<evidence type="ECO:0000259" key="2">
    <source>
        <dbReference type="Pfam" id="PF11845"/>
    </source>
</evidence>
<dbReference type="RefSeq" id="WP_208147350.1">
    <property type="nucleotide sequence ID" value="NZ_JAGETV010000003.1"/>
</dbReference>
<dbReference type="EMBL" id="JAGETV010000003">
    <property type="protein sequence ID" value="MBO1926415.1"/>
    <property type="molecule type" value="Genomic_DNA"/>
</dbReference>
<feature type="signal peptide" evidence="1">
    <location>
        <begin position="1"/>
        <end position="19"/>
    </location>
</feature>
<dbReference type="Proteomes" id="UP000664835">
    <property type="component" value="Unassembled WGS sequence"/>
</dbReference>
<comment type="caution">
    <text evidence="3">The sequence shown here is derived from an EMBL/GenBank/DDBJ whole genome shotgun (WGS) entry which is preliminary data.</text>
</comment>
<gene>
    <name evidence="3" type="ORF">J3998_02415</name>
</gene>
<organism evidence="3 4">
    <name type="scientific">Thiomicrorhabdus marina</name>
    <dbReference type="NCBI Taxonomy" id="2818442"/>
    <lineage>
        <taxon>Bacteria</taxon>
        <taxon>Pseudomonadati</taxon>
        <taxon>Pseudomonadota</taxon>
        <taxon>Gammaproteobacteria</taxon>
        <taxon>Thiotrichales</taxon>
        <taxon>Piscirickettsiaceae</taxon>
        <taxon>Thiomicrorhabdus</taxon>
    </lineage>
</organism>
<sequence>MKKFIIAGLLSSLAFSTQASEISADQQEARSIVKEFGGQLVPALKGAMKSGGPVAAIDVCNTKAPAIAKGLTEKHAPWNVNRVSLKPRGATATPDAWETETLKWFDEQIAAGADPKKLEKFEIVKVDGKETTRYMKPVMTGGLCLTCHGTAKQIPEGVKAKLADLYPNDKAIDYSEGQVRGAFSFQK</sequence>
<feature type="chain" id="PRO_5047211796" evidence="1">
    <location>
        <begin position="20"/>
        <end position="187"/>
    </location>
</feature>
<accession>A0ABS3Q266</accession>
<keyword evidence="4" id="KW-1185">Reference proteome</keyword>
<dbReference type="InterPro" id="IPR021796">
    <property type="entry name" value="Tll0287-like_dom"/>
</dbReference>
<evidence type="ECO:0000313" key="4">
    <source>
        <dbReference type="Proteomes" id="UP000664835"/>
    </source>
</evidence>
<reference evidence="3 4" key="1">
    <citation type="submission" date="2021-03" db="EMBL/GenBank/DDBJ databases">
        <title>Thiomicrorhabdus sp.nov.,novel sulfur-oxidizing bacteria isolated from coastal sediment.</title>
        <authorList>
            <person name="Liu X."/>
        </authorList>
    </citation>
    <scope>NUCLEOTIDE SEQUENCE [LARGE SCALE GENOMIC DNA]</scope>
    <source>
        <strain evidence="3 4">6S2-11</strain>
    </source>
</reference>
<keyword evidence="1" id="KW-0732">Signal</keyword>
<dbReference type="Pfam" id="PF11845">
    <property type="entry name" value="Tll0287-like"/>
    <property type="match status" value="1"/>
</dbReference>
<evidence type="ECO:0000313" key="3">
    <source>
        <dbReference type="EMBL" id="MBO1926415.1"/>
    </source>
</evidence>
<name>A0ABS3Q266_9GAMM</name>
<feature type="domain" description="Tll0287-like" evidence="2">
    <location>
        <begin position="18"/>
        <end position="185"/>
    </location>
</feature>
<protein>
    <submittedName>
        <fullName evidence="3">DUF3365 domain-containing protein</fullName>
    </submittedName>
</protein>